<feature type="non-terminal residue" evidence="1">
    <location>
        <position position="1"/>
    </location>
</feature>
<dbReference type="EMBL" id="PXZO01000033">
    <property type="protein sequence ID" value="PSK08499.1"/>
    <property type="molecule type" value="Genomic_DNA"/>
</dbReference>
<comment type="caution">
    <text evidence="1">The sequence shown here is derived from an EMBL/GenBank/DDBJ whole genome shotgun (WGS) entry which is preliminary data.</text>
</comment>
<sequence>EAAEAKISQLKADKAELEAAKTALNNAITAAQGTHNGATEGTATGEYAVGSKATLQAEIDKAQLVADNTNATKAELDQAKSDLDAAVTTFEAGKVS</sequence>
<dbReference type="Proteomes" id="UP000241645">
    <property type="component" value="Unassembled WGS sequence"/>
</dbReference>
<evidence type="ECO:0000313" key="1">
    <source>
        <dbReference type="EMBL" id="PSK08499.1"/>
    </source>
</evidence>
<gene>
    <name evidence="1" type="ORF">C7R92_17770</name>
</gene>
<evidence type="ECO:0000313" key="2">
    <source>
        <dbReference type="Proteomes" id="UP000241645"/>
    </source>
</evidence>
<dbReference type="RefSeq" id="WP_158265760.1">
    <property type="nucleotide sequence ID" value="NZ_JARMLY010000029.1"/>
</dbReference>
<name>A0ABX5FNY2_9BACL</name>
<dbReference type="GeneID" id="95754677"/>
<accession>A0ABX5FNY2</accession>
<protein>
    <submittedName>
        <fullName evidence="1">Uncharacterized protein</fullName>
    </submittedName>
</protein>
<dbReference type="Gene3D" id="1.20.1270.90">
    <property type="entry name" value="AF1782-like"/>
    <property type="match status" value="1"/>
</dbReference>
<organism evidence="1 2">
    <name type="scientific">Brevibacillus porteri</name>
    <dbReference type="NCBI Taxonomy" id="2126350"/>
    <lineage>
        <taxon>Bacteria</taxon>
        <taxon>Bacillati</taxon>
        <taxon>Bacillota</taxon>
        <taxon>Bacilli</taxon>
        <taxon>Bacillales</taxon>
        <taxon>Paenibacillaceae</taxon>
        <taxon>Brevibacillus</taxon>
    </lineage>
</organism>
<keyword evidence="2" id="KW-1185">Reference proteome</keyword>
<proteinExistence type="predicted"/>
<reference evidence="1 2" key="1">
    <citation type="submission" date="2018-03" db="EMBL/GenBank/DDBJ databases">
        <title>Brevisbacillus phylogenomics.</title>
        <authorList>
            <person name="Dunlap C."/>
        </authorList>
    </citation>
    <scope>NUCLEOTIDE SEQUENCE [LARGE SCALE GENOMIC DNA]</scope>
    <source>
        <strain evidence="1 2">NRRL B-41110</strain>
    </source>
</reference>